<accession>A0A0E9U742</accession>
<name>A0A0E9U742_ANGAN</name>
<sequence>MKRTSNPRRKGKIRKGMWPMERKRQEGARGEVEMVGGREVY</sequence>
<reference evidence="2" key="1">
    <citation type="submission" date="2014-11" db="EMBL/GenBank/DDBJ databases">
        <authorList>
            <person name="Amaro Gonzalez C."/>
        </authorList>
    </citation>
    <scope>NUCLEOTIDE SEQUENCE</scope>
</reference>
<evidence type="ECO:0000256" key="1">
    <source>
        <dbReference type="SAM" id="MobiDB-lite"/>
    </source>
</evidence>
<organism evidence="2">
    <name type="scientific">Anguilla anguilla</name>
    <name type="common">European freshwater eel</name>
    <name type="synonym">Muraena anguilla</name>
    <dbReference type="NCBI Taxonomy" id="7936"/>
    <lineage>
        <taxon>Eukaryota</taxon>
        <taxon>Metazoa</taxon>
        <taxon>Chordata</taxon>
        <taxon>Craniata</taxon>
        <taxon>Vertebrata</taxon>
        <taxon>Euteleostomi</taxon>
        <taxon>Actinopterygii</taxon>
        <taxon>Neopterygii</taxon>
        <taxon>Teleostei</taxon>
        <taxon>Anguilliformes</taxon>
        <taxon>Anguillidae</taxon>
        <taxon>Anguilla</taxon>
    </lineage>
</organism>
<feature type="compositionally biased region" description="Basic and acidic residues" evidence="1">
    <location>
        <begin position="22"/>
        <end position="32"/>
    </location>
</feature>
<dbReference type="EMBL" id="GBXM01047829">
    <property type="protein sequence ID" value="JAH60748.1"/>
    <property type="molecule type" value="Transcribed_RNA"/>
</dbReference>
<evidence type="ECO:0000313" key="2">
    <source>
        <dbReference type="EMBL" id="JAH60748.1"/>
    </source>
</evidence>
<reference evidence="2" key="2">
    <citation type="journal article" date="2015" name="Fish Shellfish Immunol.">
        <title>Early steps in the European eel (Anguilla anguilla)-Vibrio vulnificus interaction in the gills: Role of the RtxA13 toxin.</title>
        <authorList>
            <person name="Callol A."/>
            <person name="Pajuelo D."/>
            <person name="Ebbesson L."/>
            <person name="Teles M."/>
            <person name="MacKenzie S."/>
            <person name="Amaro C."/>
        </authorList>
    </citation>
    <scope>NUCLEOTIDE SEQUENCE</scope>
</reference>
<feature type="region of interest" description="Disordered" evidence="1">
    <location>
        <begin position="22"/>
        <end position="41"/>
    </location>
</feature>
<protein>
    <submittedName>
        <fullName evidence="2">Uncharacterized protein</fullName>
    </submittedName>
</protein>
<proteinExistence type="predicted"/>
<dbReference type="AlphaFoldDB" id="A0A0E9U742"/>